<dbReference type="AlphaFoldDB" id="A0A4Y1YMJ4"/>
<dbReference type="NCBIfam" id="TIGR00005">
    <property type="entry name" value="rluA_subfam"/>
    <property type="match status" value="1"/>
</dbReference>
<keyword evidence="5 8" id="KW-0694">RNA-binding</keyword>
<evidence type="ECO:0000313" key="11">
    <source>
        <dbReference type="EMBL" id="BBL35380.1"/>
    </source>
</evidence>
<dbReference type="InterPro" id="IPR020103">
    <property type="entry name" value="PsdUridine_synth_cat_dom_sf"/>
</dbReference>
<dbReference type="PROSITE" id="PS50889">
    <property type="entry name" value="S4"/>
    <property type="match status" value="1"/>
</dbReference>
<keyword evidence="6 9" id="KW-0413">Isomerase</keyword>
<dbReference type="Pfam" id="PF00849">
    <property type="entry name" value="PseudoU_synth_2"/>
    <property type="match status" value="1"/>
</dbReference>
<dbReference type="InterPro" id="IPR006224">
    <property type="entry name" value="PsdUridine_synth_RluA-like_CS"/>
</dbReference>
<dbReference type="InterPro" id="IPR002942">
    <property type="entry name" value="S4_RNA-bd"/>
</dbReference>
<gene>
    <name evidence="11" type="ORF">Nstercoris_01645</name>
</gene>
<comment type="catalytic activity">
    <reaction evidence="9">
        <text>a uridine in RNA = a pseudouridine in RNA</text>
        <dbReference type="Rhea" id="RHEA:48348"/>
        <dbReference type="Rhea" id="RHEA-COMP:12068"/>
        <dbReference type="Rhea" id="RHEA-COMP:12069"/>
        <dbReference type="ChEBI" id="CHEBI:65314"/>
        <dbReference type="ChEBI" id="CHEBI:65315"/>
    </reaction>
</comment>
<evidence type="ECO:0000313" key="12">
    <source>
        <dbReference type="Proteomes" id="UP000316473"/>
    </source>
</evidence>
<dbReference type="PANTHER" id="PTHR21600">
    <property type="entry name" value="MITOCHONDRIAL RNA PSEUDOURIDINE SYNTHASE"/>
    <property type="match status" value="1"/>
</dbReference>
<evidence type="ECO:0000256" key="6">
    <source>
        <dbReference type="ARBA" id="ARBA00023235"/>
    </source>
</evidence>
<evidence type="ECO:0000256" key="5">
    <source>
        <dbReference type="ARBA" id="ARBA00022884"/>
    </source>
</evidence>
<dbReference type="PROSITE" id="PS01129">
    <property type="entry name" value="PSI_RLU"/>
    <property type="match status" value="1"/>
</dbReference>
<evidence type="ECO:0000256" key="3">
    <source>
        <dbReference type="ARBA" id="ARBA00010876"/>
    </source>
</evidence>
<reference evidence="11 12" key="1">
    <citation type="submission" date="2019-06" db="EMBL/GenBank/DDBJ databases">
        <title>Nitrosomonas stercoris KYUHI-S whole genome shotgun sequence.</title>
        <authorList>
            <person name="Nakagawa T."/>
            <person name="Tsuchiya Y."/>
            <person name="Takahashi R."/>
        </authorList>
    </citation>
    <scope>NUCLEOTIDE SEQUENCE [LARGE SCALE GENOMIC DNA]</scope>
    <source>
        <strain evidence="11 12">KYUHI-S</strain>
    </source>
</reference>
<dbReference type="KEGG" id="nst:Nstercoris_01645"/>
<dbReference type="InterPro" id="IPR006225">
    <property type="entry name" value="PsdUridine_synth_RluC/D"/>
</dbReference>
<comment type="similarity">
    <text evidence="3 9">Belongs to the pseudouridine synthase RluA family.</text>
</comment>
<keyword evidence="4" id="KW-0698">rRNA processing</keyword>
<feature type="active site" evidence="7">
    <location>
        <position position="167"/>
    </location>
</feature>
<dbReference type="Proteomes" id="UP000316473">
    <property type="component" value="Chromosome"/>
</dbReference>
<sequence>MTKKQVGRRSDLKNISKNRVLGKEKIMAGIISEHVAVKQVDETAEGQRIDNFLIKQFRNIPKRHIYQLLRSGQVRVNSKRIKASYRLVLNDKVRIPPVTYQAKTIFQPKPCQIERFDILYQDDDLLVINKPAGIAVHGGSGISYGVIEQLRRQHPDWRFLELVHRLDRETSGVLLLARKRRALVELHQQIREGAVQKHYQVLVRGKWRNQLQNVRLPLYKYLTAKGERRVAIATAQRNYDKVKVQQAHTLFTLQQTWDDFSLLDAKLITGRTHQIRVHLGHLGFPIVGDDKYGDFELNKRLLKGDGTDLLLKRMFLHASTFICRHPFTGDTLRLEASLPDELQFFINKLNTDAI</sequence>
<dbReference type="Pfam" id="PF01479">
    <property type="entry name" value="S4"/>
    <property type="match status" value="1"/>
</dbReference>
<dbReference type="Gene3D" id="3.10.290.10">
    <property type="entry name" value="RNA-binding S4 domain"/>
    <property type="match status" value="1"/>
</dbReference>
<evidence type="ECO:0000256" key="9">
    <source>
        <dbReference type="RuleBase" id="RU362028"/>
    </source>
</evidence>
<dbReference type="CDD" id="cd00165">
    <property type="entry name" value="S4"/>
    <property type="match status" value="1"/>
</dbReference>
<dbReference type="Gene3D" id="3.30.2350.10">
    <property type="entry name" value="Pseudouridine synthase"/>
    <property type="match status" value="1"/>
</dbReference>
<evidence type="ECO:0000256" key="2">
    <source>
        <dbReference type="ARBA" id="ARBA00002876"/>
    </source>
</evidence>
<name>A0A4Y1YMJ4_9PROT</name>
<dbReference type="InterPro" id="IPR036986">
    <property type="entry name" value="S4_RNA-bd_sf"/>
</dbReference>
<proteinExistence type="inferred from homology"/>
<dbReference type="InterPro" id="IPR006145">
    <property type="entry name" value="PsdUridine_synth_RsuA/RluA"/>
</dbReference>
<protein>
    <recommendedName>
        <fullName evidence="9">Pseudouridine synthase</fullName>
        <ecNumber evidence="9">5.4.99.-</ecNumber>
    </recommendedName>
</protein>
<dbReference type="SUPFAM" id="SSF55174">
    <property type="entry name" value="Alpha-L RNA-binding motif"/>
    <property type="match status" value="1"/>
</dbReference>
<evidence type="ECO:0000256" key="7">
    <source>
        <dbReference type="PIRSR" id="PIRSR606225-1"/>
    </source>
</evidence>
<comment type="catalytic activity">
    <reaction evidence="1">
        <text>uridine(955/2504/2580) in 23S rRNA = pseudouridine(955/2504/2580) in 23S rRNA</text>
        <dbReference type="Rhea" id="RHEA:42528"/>
        <dbReference type="Rhea" id="RHEA-COMP:10099"/>
        <dbReference type="Rhea" id="RHEA-COMP:10100"/>
        <dbReference type="ChEBI" id="CHEBI:65314"/>
        <dbReference type="ChEBI" id="CHEBI:65315"/>
        <dbReference type="EC" id="5.4.99.24"/>
    </reaction>
</comment>
<organism evidence="11 12">
    <name type="scientific">Nitrosomonas stercoris</name>
    <dbReference type="NCBI Taxonomy" id="1444684"/>
    <lineage>
        <taxon>Bacteria</taxon>
        <taxon>Pseudomonadati</taxon>
        <taxon>Pseudomonadota</taxon>
        <taxon>Betaproteobacteria</taxon>
        <taxon>Nitrosomonadales</taxon>
        <taxon>Nitrosomonadaceae</taxon>
        <taxon>Nitrosomonas</taxon>
    </lineage>
</organism>
<dbReference type="GO" id="GO:0000455">
    <property type="term" value="P:enzyme-directed rRNA pseudouridine synthesis"/>
    <property type="evidence" value="ECO:0007669"/>
    <property type="project" value="TreeGrafter"/>
</dbReference>
<dbReference type="SMART" id="SM00363">
    <property type="entry name" value="S4"/>
    <property type="match status" value="1"/>
</dbReference>
<evidence type="ECO:0000259" key="10">
    <source>
        <dbReference type="SMART" id="SM00363"/>
    </source>
</evidence>
<evidence type="ECO:0000256" key="8">
    <source>
        <dbReference type="PROSITE-ProRule" id="PRU00182"/>
    </source>
</evidence>
<evidence type="ECO:0000256" key="1">
    <source>
        <dbReference type="ARBA" id="ARBA00000381"/>
    </source>
</evidence>
<dbReference type="GO" id="GO:0003723">
    <property type="term" value="F:RNA binding"/>
    <property type="evidence" value="ECO:0007669"/>
    <property type="project" value="UniProtKB-KW"/>
</dbReference>
<keyword evidence="12" id="KW-1185">Reference proteome</keyword>
<dbReference type="CDD" id="cd02869">
    <property type="entry name" value="PseudoU_synth_RluA_like"/>
    <property type="match status" value="1"/>
</dbReference>
<accession>A0A4Y1YMJ4</accession>
<dbReference type="InterPro" id="IPR050188">
    <property type="entry name" value="RluA_PseudoU_synthase"/>
</dbReference>
<dbReference type="SUPFAM" id="SSF55120">
    <property type="entry name" value="Pseudouridine synthase"/>
    <property type="match status" value="1"/>
</dbReference>
<dbReference type="PANTHER" id="PTHR21600:SF92">
    <property type="entry name" value="RIBOSOMAL LARGE SUBUNIT PSEUDOURIDINE SYNTHASE C"/>
    <property type="match status" value="1"/>
</dbReference>
<comment type="function">
    <text evidence="2">Responsible for synthesis of pseudouridine from uracil at positions 955, 2504 and 2580 in 23S ribosomal RNA.</text>
</comment>
<dbReference type="GO" id="GO:0160141">
    <property type="term" value="F:23S rRNA pseudouridine(955/2504/2580) synthase activity"/>
    <property type="evidence" value="ECO:0007669"/>
    <property type="project" value="UniProtKB-EC"/>
</dbReference>
<evidence type="ECO:0000256" key="4">
    <source>
        <dbReference type="ARBA" id="ARBA00022552"/>
    </source>
</evidence>
<dbReference type="EC" id="5.4.99.-" evidence="9"/>
<dbReference type="EMBL" id="AP019755">
    <property type="protein sequence ID" value="BBL35380.1"/>
    <property type="molecule type" value="Genomic_DNA"/>
</dbReference>
<feature type="domain" description="RNA-binding S4" evidence="10">
    <location>
        <begin position="47"/>
        <end position="104"/>
    </location>
</feature>